<proteinExistence type="predicted"/>
<name>A0A401XKJ8_9FLAO</name>
<evidence type="ECO:0000313" key="1">
    <source>
        <dbReference type="EMBL" id="GCD77567.1"/>
    </source>
</evidence>
<protein>
    <recommendedName>
        <fullName evidence="3">Porin</fullName>
    </recommendedName>
</protein>
<gene>
    <name evidence="1" type="ORF">JCM31826_10490</name>
</gene>
<evidence type="ECO:0008006" key="3">
    <source>
        <dbReference type="Google" id="ProtNLM"/>
    </source>
</evidence>
<comment type="caution">
    <text evidence="1">The sequence shown here is derived from an EMBL/GenBank/DDBJ whole genome shotgun (WGS) entry which is preliminary data.</text>
</comment>
<sequence length="504" mass="56424">MKAHKPLKIIFFSMILSQAAYGQGSEEYGSGLKINIDQSGSKYVRFIIWNQIWTRAMELNPGSMVNGQPTTWHYDLGIRRARMLAYAQINHRFLILTHFGINNQTFINGGAPMGGMTGNGGTYTSGKKPGIFFHDVWNEYAVIPTENPTTKKANKNSLYIGTGLHYWHGVSRMTSASTLNFMAVDAPIFNWFTIEFADQFARYFGAYAKGKVFDRLDYRIHISKPFATTLELPRATNGTPILDRAVENNSGSNSWIKSGYLMWQFLDKESNVLPFTVGTYVGTKKVFNVGAGFQTMPNATKHYILRGEDTVEQSNTANVAGVDVFLDMPFGGASNQAITLYSVLYNHNWGPNYYRTVGIMNEASVLKDPNYTGPVSINGFGNTRPLVGTGQIWYTQVGYLLPKNILSKKQKHSFDSNGQPILNHYPNTKASVDRLQLFGAYTLHNLQRIGNPVHSIDLGLNYFIAGHHAKITLQYSARPHIPDGNGNRQEGFKSEFILQTQVFL</sequence>
<dbReference type="AlphaFoldDB" id="A0A401XKJ8"/>
<reference evidence="1 2" key="1">
    <citation type="submission" date="2018-11" db="EMBL/GenBank/DDBJ databases">
        <title>Schleiferia aggregans sp. nov., a moderately thermophilic heterotrophic bacterium isolated from microbial mats at a terrestrial hot spring.</title>
        <authorList>
            <person name="Iino T."/>
            <person name="Ohkuma M."/>
            <person name="Haruta S."/>
        </authorList>
    </citation>
    <scope>NUCLEOTIDE SEQUENCE [LARGE SCALE GENOMIC DNA]</scope>
    <source>
        <strain evidence="1 2">LA</strain>
    </source>
</reference>
<evidence type="ECO:0000313" key="2">
    <source>
        <dbReference type="Proteomes" id="UP000286715"/>
    </source>
</evidence>
<dbReference type="Proteomes" id="UP000286715">
    <property type="component" value="Unassembled WGS sequence"/>
</dbReference>
<dbReference type="EMBL" id="BHZE01000008">
    <property type="protein sequence ID" value="GCD77567.1"/>
    <property type="molecule type" value="Genomic_DNA"/>
</dbReference>
<accession>A0A401XKJ8</accession>
<keyword evidence="2" id="KW-1185">Reference proteome</keyword>
<dbReference type="RefSeq" id="WP_245966103.1">
    <property type="nucleotide sequence ID" value="NZ_BHZE01000008.1"/>
</dbReference>
<organism evidence="1 2">
    <name type="scientific">Thermaurantimonas aggregans</name>
    <dbReference type="NCBI Taxonomy" id="2173829"/>
    <lineage>
        <taxon>Bacteria</taxon>
        <taxon>Pseudomonadati</taxon>
        <taxon>Bacteroidota</taxon>
        <taxon>Flavobacteriia</taxon>
        <taxon>Flavobacteriales</taxon>
        <taxon>Schleiferiaceae</taxon>
        <taxon>Thermaurantimonas</taxon>
    </lineage>
</organism>